<dbReference type="EMBL" id="JAPQKI010000009">
    <property type="protein sequence ID" value="KAJ5090004.1"/>
    <property type="molecule type" value="Genomic_DNA"/>
</dbReference>
<evidence type="ECO:0000256" key="7">
    <source>
        <dbReference type="PROSITE-ProRule" id="PRU00042"/>
    </source>
</evidence>
<name>A0A9W9EXV9_9EURO</name>
<evidence type="ECO:0000256" key="5">
    <source>
        <dbReference type="ARBA" id="ARBA00023163"/>
    </source>
</evidence>
<keyword evidence="1" id="KW-0479">Metal-binding</keyword>
<dbReference type="SMART" id="SM00066">
    <property type="entry name" value="GAL4"/>
    <property type="match status" value="1"/>
</dbReference>
<dbReference type="InterPro" id="IPR001138">
    <property type="entry name" value="Zn2Cys6_DnaBD"/>
</dbReference>
<gene>
    <name evidence="10" type="ORF">N7532_008688</name>
</gene>
<dbReference type="Gene3D" id="4.10.240.10">
    <property type="entry name" value="Zn(2)-C6 fungal-type DNA-binding domain"/>
    <property type="match status" value="1"/>
</dbReference>
<dbReference type="GO" id="GO:0008270">
    <property type="term" value="F:zinc ion binding"/>
    <property type="evidence" value="ECO:0007669"/>
    <property type="project" value="UniProtKB-KW"/>
</dbReference>
<keyword evidence="4" id="KW-0238">DNA-binding</keyword>
<dbReference type="GO" id="GO:0003677">
    <property type="term" value="F:DNA binding"/>
    <property type="evidence" value="ECO:0007669"/>
    <property type="project" value="UniProtKB-KW"/>
</dbReference>
<dbReference type="PROSITE" id="PS00028">
    <property type="entry name" value="ZINC_FINGER_C2H2_1"/>
    <property type="match status" value="1"/>
</dbReference>
<comment type="caution">
    <text evidence="10">The sequence shown here is derived from an EMBL/GenBank/DDBJ whole genome shotgun (WGS) entry which is preliminary data.</text>
</comment>
<evidence type="ECO:0000256" key="3">
    <source>
        <dbReference type="ARBA" id="ARBA00023015"/>
    </source>
</evidence>
<keyword evidence="6" id="KW-0539">Nucleus</keyword>
<keyword evidence="2" id="KW-0862">Zinc</keyword>
<dbReference type="PANTHER" id="PTHR47660:SF7">
    <property type="entry name" value="TRANSCRIPTION FACTOR WITH C2H2 AND ZN(2)-CYS(6) DNA BINDING DOMAIN (EUROFUNG)"/>
    <property type="match status" value="1"/>
</dbReference>
<dbReference type="Gene3D" id="3.30.160.60">
    <property type="entry name" value="Classic Zinc Finger"/>
    <property type="match status" value="1"/>
</dbReference>
<organism evidence="10 11">
    <name type="scientific">Penicillium argentinense</name>
    <dbReference type="NCBI Taxonomy" id="1131581"/>
    <lineage>
        <taxon>Eukaryota</taxon>
        <taxon>Fungi</taxon>
        <taxon>Dikarya</taxon>
        <taxon>Ascomycota</taxon>
        <taxon>Pezizomycotina</taxon>
        <taxon>Eurotiomycetes</taxon>
        <taxon>Eurotiomycetidae</taxon>
        <taxon>Eurotiales</taxon>
        <taxon>Aspergillaceae</taxon>
        <taxon>Penicillium</taxon>
    </lineage>
</organism>
<dbReference type="Pfam" id="PF00172">
    <property type="entry name" value="Zn_clus"/>
    <property type="match status" value="1"/>
</dbReference>
<keyword evidence="7" id="KW-0863">Zinc-finger</keyword>
<evidence type="ECO:0008006" key="12">
    <source>
        <dbReference type="Google" id="ProtNLM"/>
    </source>
</evidence>
<dbReference type="GO" id="GO:0000981">
    <property type="term" value="F:DNA-binding transcription factor activity, RNA polymerase II-specific"/>
    <property type="evidence" value="ECO:0007669"/>
    <property type="project" value="InterPro"/>
</dbReference>
<evidence type="ECO:0000313" key="11">
    <source>
        <dbReference type="Proteomes" id="UP001149074"/>
    </source>
</evidence>
<feature type="domain" description="C2H2-type" evidence="9">
    <location>
        <begin position="8"/>
        <end position="37"/>
    </location>
</feature>
<protein>
    <recommendedName>
        <fullName evidence="12">C6 and C2H2 transcription factor</fullName>
    </recommendedName>
</protein>
<evidence type="ECO:0000256" key="4">
    <source>
        <dbReference type="ARBA" id="ARBA00023125"/>
    </source>
</evidence>
<evidence type="ECO:0000256" key="1">
    <source>
        <dbReference type="ARBA" id="ARBA00022723"/>
    </source>
</evidence>
<accession>A0A9W9EXV9</accession>
<reference evidence="10" key="2">
    <citation type="journal article" date="2023" name="IMA Fungus">
        <title>Comparative genomic study of the Penicillium genus elucidates a diverse pangenome and 15 lateral gene transfer events.</title>
        <authorList>
            <person name="Petersen C."/>
            <person name="Sorensen T."/>
            <person name="Nielsen M.R."/>
            <person name="Sondergaard T.E."/>
            <person name="Sorensen J.L."/>
            <person name="Fitzpatrick D.A."/>
            <person name="Frisvad J.C."/>
            <person name="Nielsen K.L."/>
        </authorList>
    </citation>
    <scope>NUCLEOTIDE SEQUENCE</scope>
    <source>
        <strain evidence="10">IBT 30761</strain>
    </source>
</reference>
<dbReference type="GeneID" id="81360159"/>
<dbReference type="Proteomes" id="UP001149074">
    <property type="component" value="Unassembled WGS sequence"/>
</dbReference>
<evidence type="ECO:0000259" key="9">
    <source>
        <dbReference type="PROSITE" id="PS50157"/>
    </source>
</evidence>
<keyword evidence="11" id="KW-1185">Reference proteome</keyword>
<proteinExistence type="predicted"/>
<dbReference type="CDD" id="cd00067">
    <property type="entry name" value="GAL4"/>
    <property type="match status" value="1"/>
</dbReference>
<evidence type="ECO:0000256" key="2">
    <source>
        <dbReference type="ARBA" id="ARBA00022833"/>
    </source>
</evidence>
<dbReference type="PANTHER" id="PTHR47660">
    <property type="entry name" value="TRANSCRIPTION FACTOR WITH C2H2 AND ZN(2)-CYS(6) DNA BINDING DOMAIN (EUROFUNG)-RELATED-RELATED"/>
    <property type="match status" value="1"/>
</dbReference>
<dbReference type="OrthoDB" id="10261408at2759"/>
<keyword evidence="3" id="KW-0805">Transcription regulation</keyword>
<dbReference type="PROSITE" id="PS50157">
    <property type="entry name" value="ZINC_FINGER_C2H2_2"/>
    <property type="match status" value="1"/>
</dbReference>
<dbReference type="RefSeq" id="XP_056471986.1">
    <property type="nucleotide sequence ID" value="XM_056621180.1"/>
</dbReference>
<dbReference type="InterPro" id="IPR036864">
    <property type="entry name" value="Zn2-C6_fun-type_DNA-bd_sf"/>
</dbReference>
<feature type="domain" description="Zn(2)-C6 fungal-type" evidence="8">
    <location>
        <begin position="69"/>
        <end position="98"/>
    </location>
</feature>
<dbReference type="SUPFAM" id="SSF57701">
    <property type="entry name" value="Zn2/Cys6 DNA-binding domain"/>
    <property type="match status" value="1"/>
</dbReference>
<dbReference type="PROSITE" id="PS00463">
    <property type="entry name" value="ZN2_CY6_FUNGAL_1"/>
    <property type="match status" value="1"/>
</dbReference>
<dbReference type="PROSITE" id="PS50048">
    <property type="entry name" value="ZN2_CY6_FUNGAL_2"/>
    <property type="match status" value="1"/>
</dbReference>
<dbReference type="SMART" id="SM00355">
    <property type="entry name" value="ZnF_C2H2"/>
    <property type="match status" value="2"/>
</dbReference>
<evidence type="ECO:0000256" key="6">
    <source>
        <dbReference type="ARBA" id="ARBA00023242"/>
    </source>
</evidence>
<keyword evidence="5" id="KW-0804">Transcription</keyword>
<evidence type="ECO:0000313" key="10">
    <source>
        <dbReference type="EMBL" id="KAJ5090004.1"/>
    </source>
</evidence>
<sequence>MTPRLASFKCKHPGCNAVYQRKEHLTRHMTHHDQRQRWSCPYSSSDLLRRHIRTYHPQKDPPPSRAQRACKVCHARKERCDGEYPCNRCQRRKVTCSRVIPQDMAAPNEQLTLPNTDLNSTSVLETTRWIWPILHWGTFKPPKEPCILLQSMVMIGLWIKGDQVAQDRAMTFHRKLLSAIQAQRSQWYISESTACNNNYIPWPIATYQSILLQLIFALLVGKKENTFGLDFRFQLPTPKYELLASLVQTCRRLGLFHYPNMLAQHASSAPIALVWVSVEEVKRFGLALYKLCRLCSQPCEPTEAVEGDSVTGTGLRRELLTLVDLDFCMPDSDEVWNTPPGTEPEFIRITALQETGRDNRDSDNWISRTSGQLYDAHVNFDWI</sequence>
<evidence type="ECO:0000259" key="8">
    <source>
        <dbReference type="PROSITE" id="PS50048"/>
    </source>
</evidence>
<dbReference type="AlphaFoldDB" id="A0A9W9EXV9"/>
<reference evidence="10" key="1">
    <citation type="submission" date="2022-11" db="EMBL/GenBank/DDBJ databases">
        <authorList>
            <person name="Petersen C."/>
        </authorList>
    </citation>
    <scope>NUCLEOTIDE SEQUENCE</scope>
    <source>
        <strain evidence="10">IBT 30761</strain>
    </source>
</reference>
<dbReference type="InterPro" id="IPR013087">
    <property type="entry name" value="Znf_C2H2_type"/>
</dbReference>